<dbReference type="CDD" id="cd13853">
    <property type="entry name" value="CuRO_1_Tth-MCO_like"/>
    <property type="match status" value="2"/>
</dbReference>
<dbReference type="Pfam" id="PF03351">
    <property type="entry name" value="DOMON"/>
    <property type="match status" value="2"/>
</dbReference>
<dbReference type="GO" id="GO:0004601">
    <property type="term" value="F:peroxidase activity"/>
    <property type="evidence" value="ECO:0007669"/>
    <property type="project" value="InterPro"/>
</dbReference>
<feature type="domain" description="Plant heme peroxidase family profile" evidence="8">
    <location>
        <begin position="2433"/>
        <end position="2703"/>
    </location>
</feature>
<dbReference type="InterPro" id="IPR011707">
    <property type="entry name" value="Cu-oxidase-like_N"/>
</dbReference>
<organism evidence="9 10">
    <name type="scientific">Prymnesium parvum</name>
    <name type="common">Toxic golden alga</name>
    <dbReference type="NCBI Taxonomy" id="97485"/>
    <lineage>
        <taxon>Eukaryota</taxon>
        <taxon>Haptista</taxon>
        <taxon>Haptophyta</taxon>
        <taxon>Prymnesiophyceae</taxon>
        <taxon>Prymnesiales</taxon>
        <taxon>Prymnesiaceae</taxon>
        <taxon>Prymnesium</taxon>
    </lineage>
</organism>
<keyword evidence="2" id="KW-0479">Metal-binding</keyword>
<dbReference type="InterPro" id="IPR002016">
    <property type="entry name" value="Haem_peroxidase"/>
</dbReference>
<dbReference type="InterPro" id="IPR008972">
    <property type="entry name" value="Cupredoxin"/>
</dbReference>
<feature type="domain" description="Plant heme peroxidase family profile" evidence="8">
    <location>
        <begin position="2228"/>
        <end position="2420"/>
    </location>
</feature>
<dbReference type="GO" id="GO:0020037">
    <property type="term" value="F:heme binding"/>
    <property type="evidence" value="ECO:0007669"/>
    <property type="project" value="InterPro"/>
</dbReference>
<accession>A0AB34IGT1</accession>
<dbReference type="Gene3D" id="2.60.40.420">
    <property type="entry name" value="Cupredoxins - blue copper proteins"/>
    <property type="match status" value="9"/>
</dbReference>
<dbReference type="GO" id="GO:0034599">
    <property type="term" value="P:cellular response to oxidative stress"/>
    <property type="evidence" value="ECO:0007669"/>
    <property type="project" value="InterPro"/>
</dbReference>
<dbReference type="InterPro" id="IPR005018">
    <property type="entry name" value="DOMON_domain"/>
</dbReference>
<evidence type="ECO:0000256" key="6">
    <source>
        <dbReference type="SAM" id="Phobius"/>
    </source>
</evidence>
<dbReference type="SUPFAM" id="SSF49503">
    <property type="entry name" value="Cupredoxins"/>
    <property type="match status" value="6"/>
</dbReference>
<dbReference type="InterPro" id="IPR011706">
    <property type="entry name" value="Cu-oxidase_C"/>
</dbReference>
<dbReference type="PRINTS" id="PR00459">
    <property type="entry name" value="ASPEROXIDASE"/>
</dbReference>
<feature type="transmembrane region" description="Helical" evidence="6">
    <location>
        <begin position="1838"/>
        <end position="1859"/>
    </location>
</feature>
<evidence type="ECO:0000259" key="7">
    <source>
        <dbReference type="PROSITE" id="PS50836"/>
    </source>
</evidence>
<dbReference type="Pfam" id="PF00141">
    <property type="entry name" value="peroxidase"/>
    <property type="match status" value="3"/>
</dbReference>
<evidence type="ECO:0000256" key="1">
    <source>
        <dbReference type="ARBA" id="ARBA00010609"/>
    </source>
</evidence>
<dbReference type="Pfam" id="PF07732">
    <property type="entry name" value="Cu-oxidase_3"/>
    <property type="match status" value="3"/>
</dbReference>
<gene>
    <name evidence="9" type="ORF">AB1Y20_014448</name>
</gene>
<reference evidence="9 10" key="1">
    <citation type="journal article" date="2024" name="Science">
        <title>Giant polyketide synthase enzymes in the biosynthesis of giant marine polyether toxins.</title>
        <authorList>
            <person name="Fallon T.R."/>
            <person name="Shende V.V."/>
            <person name="Wierzbicki I.H."/>
            <person name="Pendleton A.L."/>
            <person name="Watervoot N.F."/>
            <person name="Auber R.P."/>
            <person name="Gonzalez D.J."/>
            <person name="Wisecaver J.H."/>
            <person name="Moore B.S."/>
        </authorList>
    </citation>
    <scope>NUCLEOTIDE SEQUENCE [LARGE SCALE GENOMIC DNA]</scope>
    <source>
        <strain evidence="9 10">12B1</strain>
    </source>
</reference>
<dbReference type="PROSITE" id="PS00435">
    <property type="entry name" value="PEROXIDASE_1"/>
    <property type="match status" value="3"/>
</dbReference>
<dbReference type="PANTHER" id="PTHR31356">
    <property type="entry name" value="THYLAKOID LUMENAL 29 KDA PROTEIN, CHLOROPLASTIC-RELATED"/>
    <property type="match status" value="1"/>
</dbReference>
<dbReference type="InterPro" id="IPR019793">
    <property type="entry name" value="Peroxidases_heam-ligand_BS"/>
</dbReference>
<dbReference type="Proteomes" id="UP001515480">
    <property type="component" value="Unassembled WGS sequence"/>
</dbReference>
<comment type="similarity">
    <text evidence="1">Belongs to the multicopper oxidase family.</text>
</comment>
<keyword evidence="6" id="KW-0812">Transmembrane</keyword>
<dbReference type="GO" id="GO:0005507">
    <property type="term" value="F:copper ion binding"/>
    <property type="evidence" value="ECO:0007669"/>
    <property type="project" value="InterPro"/>
</dbReference>
<dbReference type="PROSITE" id="PS50836">
    <property type="entry name" value="DOMON"/>
    <property type="match status" value="2"/>
</dbReference>
<evidence type="ECO:0000256" key="5">
    <source>
        <dbReference type="SAM" id="MobiDB-lite"/>
    </source>
</evidence>
<protein>
    <submittedName>
        <fullName evidence="9">Uncharacterized protein</fullName>
    </submittedName>
</protein>
<dbReference type="GO" id="GO:0042744">
    <property type="term" value="P:hydrogen peroxide catabolic process"/>
    <property type="evidence" value="ECO:0007669"/>
    <property type="project" value="TreeGrafter"/>
</dbReference>
<name>A0AB34IGT1_PRYPA</name>
<dbReference type="SMART" id="SM00664">
    <property type="entry name" value="DoH"/>
    <property type="match status" value="2"/>
</dbReference>
<dbReference type="CDD" id="cd09631">
    <property type="entry name" value="DOMON_DOH"/>
    <property type="match status" value="2"/>
</dbReference>
<evidence type="ECO:0000313" key="10">
    <source>
        <dbReference type="Proteomes" id="UP001515480"/>
    </source>
</evidence>
<comment type="caution">
    <text evidence="9">The sequence shown here is derived from an EMBL/GenBank/DDBJ whole genome shotgun (WGS) entry which is preliminary data.</text>
</comment>
<dbReference type="Gene3D" id="1.10.520.10">
    <property type="match status" value="3"/>
</dbReference>
<proteinExistence type="inferred from homology"/>
<dbReference type="EMBL" id="JBGBPQ010000028">
    <property type="protein sequence ID" value="KAL1496864.1"/>
    <property type="molecule type" value="Genomic_DNA"/>
</dbReference>
<dbReference type="PROSITE" id="PS00080">
    <property type="entry name" value="MULTICOPPER_OXIDASE2"/>
    <property type="match status" value="3"/>
</dbReference>
<sequence length="3692" mass="403718">MCRSLPRLSERPAAIRSAGVPFLLLVFGSWGAAALNTHVVGAPLRPPPSFSATEGEFTVSLRLSRHLYSGPDNIRDVLHVPLTNALPSRAFDTSGIQDSFKSFELTNLHLHGMHVHPNAPGDDVLLTIRPGETMNYTYRIPSNHQGGTFFYHAHYHGSVAIQMGGSAAGMIVVEDQPNSLPAEIADLEEVVIFMTHFNMPDLTRFAKEFEANCAAAGGSVADCKETIWADGPVSGVARNMVLINGLYQPSIAMAANRWYRWRVVFSAFGAILDVSAVGCEMKLLAKDGIYVSPAPRDITTGKMYIGPGNRADWVVSCPAGTYDLTASPRGGTGALSQKLASLVVTDQGDTPCQLPTFRVNRPCFLVDLRETSPAKTFPIQMGPGHVMNNKLFVEPIEVQATFDVGTVIQYDVTGVNIHPFHNHVNAFQLVDQPTDTAGGYFLAGDWQDTLIFPNAAATVRLQTDKWTGPQIIHCHDLEHEDKGMALVTIITGTEGTVYAGAKAIDPTCYHGATVGAPTIVSGGACAAAATDVRVSHLSHAPSAHSGYAHVGALTHDVSRSDAQIVGARLRSPPSFSSTETEFTVSLTIGRHLHLGPDNLQQYVYAYNDAVVGPTIRVKPGDFLHVPLTNALPSRAFDTSGVQHNFKSFELTNLHFHGMHVHPNAPGDDVLVTIRPGETQNYTYHIPSDHQGGTFFYHPHYHGSVAIQMGGSAAGMIVIEDQPNSLPAEIADLEEVVIFMTHFNMPDLTRFAKEFEANCAAAGGSVADCKETIWADGPVSGVARNMVLINGLYQPSIAMAANRWYRWRVVFSAFGAILDVSAVGCEMKLLAKDGIYVSPAPRDITTGKMYIGSGNRADWVVSCPAGTYDLTASPRGGTGALSQKLASLVVTDQGDTPCQLPTFRVNRPCFLVDLRETSPAKTFPIQMGPGYLMNDKLLEVPLEVQATFDVGTVIQYDVTGVNIHPFHNHVNAFQLVDQPADTAGGYFLAGDWQDTLIFPNAAATLRLQTDKWTGPQIIHCHDLEHEDKGMALVTIITGTEGTVYAGATTIDPTCYRGATVGAPTIVSGGTCAAAATDIVGARLRSPPSFSSSEGKLNISLTIGRHMYFGPDNLQQYVYAYNDAVVGPTIRVKPGDFLHIPLTNALPSRAFDMSGVQHEFKFFSVTNIHTHGLHVHPDAPADDVYIAVHPGHTYHFAYQIPSDHQGGTFFYHPHFHGSTATQTAGCAAGMIVIEDQPNSLPAEIANLEEVVIFMTHLNMPELTKFAKEFEANCAAAGGSVADCKETVWADGPVSGVARNMVLINGLYQPSIAMAANRWYRWRVVFSGYAAILDVSAVGCEMKLLAKDGIYVSPAPRDITTGKMYIGPGNRADWVVSCPAGTYDLTASPRGGTGALSQKLASLVVTDQGDTPCQLPTFRVNRPCFLVDLRETSPAKTFPIQMGPGHSINGKLFASPIEVQATFDVGTVIQFDLTGVNIHPFHNHVNAFQLVDQPADTAGGYFLAGDWQDTLISPNAAATVRLQTDKWTGPQIIHCHDLEHEDKGMMIQTTVTGTRGTVYAGATTIDPTCYRGATVGAPTIVSGGTCAALSPSGPEPLGVSLCFERDCQFSLSYSISLAHMDFTMTYQGYAWFGFGISPDGRMSQAIGIITTWQEAAEAKVYKLHGRTEAQVVDGFVRDADLLSSKREDGVTSITFRLPYTSSCDQGALAICRNGSTTVIMTHGVDDVLGVHERHAIIEIPSYARHNPRVLQTAVGWDVIVHSTFMCVAWLFIAPFALLVEILRHHKRLEQKLTRTPSYGGRQLWYVLHKRRWEMMHKTFRAAICVLGMAVSSKNWRRVHKYLGIVLCIMVVCSGSLGVSVIVQRLNRDYALVSRTELTATPAISPISSPPPPPDIQKWKAAIQEAASAVEKLLITDPTRGPTLIRLAWNDAATYDAARARYGPRASMRFDPEASYPSNKGLDRARALLDPIKEAVPLISYADLWQLAAVVSIEMMGGPHVPFRMGRADATSKEECAPSGSLPNAHDSGEQLRRVFNRMGFDDSEIVALSGAHSVGVCRVRNSGFRGPWDATAFQFDNRYYRALLKQSKWEYDGSQFNSGNGDGTMMLDTDMQLVKDPAFAAFTYVYAHDEALWFDVFARSFRKLSELGHNTESLLPADFVLDSVTSQKYQQLADKAVPFIQAIVRDFQVGPSFVRLAWQDAGTYNATSRKYGPRASMRFEPEASNPSNKGLHEVRTLLNRVKDAVPLISYADLWQLAAVVSIEMMGGPRVPFRMGRIDASSASDCAPPGMLPGGHDTAEELRRVFGRMGFDDSEIVALAGAHTLGRCHPQNSGFNGPWTLDPLSFDNQYFKDLTFKHWAQVDNVFRNSKQDGTLMLKADVQMSTDFNFLQWVSAFANDQQLFFYRFATAFQKVAELGHDKLYGVSLEPSSLNVGWNDQGIGYACLKREYALCTISLSWTHHEIDGTFNATSRKYGPRASMRFEPEASNPSNKGLHEVRTLLNRVKDAVPLISYADLWQLAAVVSIEMMGGPRVPFRMGRIDASSASDCAPPGMLPGGHDTAEELRRVFGRMGFDDSEIVALMGAHTLGRCHPQNSGFNGPWTLDPLSFDNQYFISMLNSNFSYSGHQWVSGDGTLMLSAEMDLKSDSVFSGYIEAYAIDQNAFFLAFSSAFSKLSSLGWSRLQPVTFTTPSRARYASVVVGSTNEVDLTSNLRIKWTVQENDNVLVTLTFGGLVGWLALGVSREGRMVVPETSVAVVGTIDDVRPRRLIKQDPSNVTASAPLDNSVNIGDQSFSPVGVPKSVQPLNNIRLSWTPNADGSMTVEFRLESHVVWLALAVSDSGNMIAPNPSRAVVGTTQNILKRTLVAQDVLSVSTTAPLDSVQDLSNTSMIHLDGATILGFTVNQSHFSRYSKGGSAVNFIFAHVHVKLTVQRQVPWLAFAVSQSGWMVDPLPSKAIVGDLTSFAVGAYDLSYQNPSTPVQSVVQSASRTAYSNASIAFSDGTTTLSFRITVEWLASLVASNPAVWLLWAHGSMLVGGLPPNLPPPPSAPAPSPPINAECTSSPTIDYCNESVAYGVASCYISNTSLTLPQFDNSYQRYENVQQLSTEFRVAWTIIGDYPTGWISMMLQARTLGWLGFGLMSDNYAGGIASGNGMVNSDIIMGNVVGDVVTVVDMWSDRVGAPRPDNVFGGRSNDVTNIGGHENVKTGMTTIWFTRKLVTNDTMDYAIAPGVNLPIIFAYSRKNVDSFSHYHGPSRGFDHLVLLEVSSPQDYTPLILVAVTLVVTLFVTLTIKAARRKYRAVMETARLNLHRKNRRNSFFAQGSLDNLSFGIVLVKARDFLRHEKLLPFEYLRDSNELKVIDTAEGARHFVRDQTIIFFSHQWLSWEHPDPDNIHYNCMSEVVYKLAQQPHAALEKTWVWVAFSCTPQLNATQLSMAFSDLPEIAALSSHFVVVAPSTLHIDTDQYCNHESYQFQGWCRLNQFARTITGKKDDMMLCVEAGELSTYPSHPASPKQWKEEMLWVIDGEFACCKRTNGHIAGSTLCDKDRLKPALLRMYTKAIHRLPPGSQREEIFERDREILMNSGFEHDILALARSKFDVYVTEEAESSSIPLSPARARRQRTEPRALASERIARANSFKNLFGFGNGMQVMHSSTELVGQDASPSQLPQSSNAQVEPNPNWSGSIVRVYQTRTCG</sequence>
<evidence type="ECO:0000256" key="3">
    <source>
        <dbReference type="ARBA" id="ARBA00023002"/>
    </source>
</evidence>
<feature type="region of interest" description="Disordered" evidence="5">
    <location>
        <begin position="3653"/>
        <end position="3679"/>
    </location>
</feature>
<dbReference type="PRINTS" id="PR00458">
    <property type="entry name" value="PEROXIDASE"/>
</dbReference>
<keyword evidence="6" id="KW-1133">Transmembrane helix</keyword>
<dbReference type="InterPro" id="IPR002207">
    <property type="entry name" value="Peroxidase_I"/>
</dbReference>
<comment type="similarity">
    <text evidence="4">Belongs to the peroxidase family.</text>
</comment>
<keyword evidence="3" id="KW-0560">Oxidoreductase</keyword>
<dbReference type="GO" id="GO:0000302">
    <property type="term" value="P:response to reactive oxygen species"/>
    <property type="evidence" value="ECO:0007669"/>
    <property type="project" value="TreeGrafter"/>
</dbReference>
<dbReference type="InterPro" id="IPR002355">
    <property type="entry name" value="Cu_oxidase_Cu_BS"/>
</dbReference>
<dbReference type="PROSITE" id="PS50873">
    <property type="entry name" value="PEROXIDASE_4"/>
    <property type="match status" value="3"/>
</dbReference>
<keyword evidence="10" id="KW-1185">Reference proteome</keyword>
<feature type="domain" description="DOMON" evidence="7">
    <location>
        <begin position="3103"/>
        <end position="3237"/>
    </location>
</feature>
<dbReference type="PANTHER" id="PTHR31356:SF66">
    <property type="entry name" value="CATALASE-PEROXIDASE"/>
    <property type="match status" value="1"/>
</dbReference>
<feature type="domain" description="Plant heme peroxidase family profile" evidence="8">
    <location>
        <begin position="1904"/>
        <end position="2149"/>
    </location>
</feature>
<dbReference type="SUPFAM" id="SSF48113">
    <property type="entry name" value="Heme-dependent peroxidases"/>
    <property type="match status" value="3"/>
</dbReference>
<feature type="transmembrane region" description="Helical" evidence="6">
    <location>
        <begin position="1755"/>
        <end position="1779"/>
    </location>
</feature>
<evidence type="ECO:0000313" key="9">
    <source>
        <dbReference type="EMBL" id="KAL1496864.1"/>
    </source>
</evidence>
<evidence type="ECO:0000259" key="8">
    <source>
        <dbReference type="PROSITE" id="PS50873"/>
    </source>
</evidence>
<keyword evidence="6" id="KW-0472">Membrane</keyword>
<dbReference type="InterPro" id="IPR010255">
    <property type="entry name" value="Haem_peroxidase_sf"/>
</dbReference>
<dbReference type="InterPro" id="IPR045266">
    <property type="entry name" value="DOH_DOMON"/>
</dbReference>
<dbReference type="Pfam" id="PF07731">
    <property type="entry name" value="Cu-oxidase_2"/>
    <property type="match status" value="3"/>
</dbReference>
<dbReference type="Gene3D" id="1.10.420.10">
    <property type="entry name" value="Peroxidase, domain 2"/>
    <property type="match status" value="3"/>
</dbReference>
<dbReference type="InterPro" id="IPR044831">
    <property type="entry name" value="Ccp1-like"/>
</dbReference>
<evidence type="ECO:0000256" key="4">
    <source>
        <dbReference type="RuleBase" id="RU004241"/>
    </source>
</evidence>
<evidence type="ECO:0000256" key="2">
    <source>
        <dbReference type="ARBA" id="ARBA00022723"/>
    </source>
</evidence>
<feature type="domain" description="DOMON" evidence="7">
    <location>
        <begin position="1604"/>
        <end position="1720"/>
    </location>
</feature>